<evidence type="ECO:0000313" key="3">
    <source>
        <dbReference type="EMBL" id="PCI28559.1"/>
    </source>
</evidence>
<evidence type="ECO:0000256" key="2">
    <source>
        <dbReference type="ARBA" id="ARBA00022694"/>
    </source>
</evidence>
<organism evidence="3 4">
    <name type="scientific">SAR324 cluster bacterium</name>
    <dbReference type="NCBI Taxonomy" id="2024889"/>
    <lineage>
        <taxon>Bacteria</taxon>
        <taxon>Deltaproteobacteria</taxon>
        <taxon>SAR324 cluster</taxon>
    </lineage>
</organism>
<gene>
    <name evidence="3" type="primary">cmoB</name>
    <name evidence="3" type="ORF">COB67_06170</name>
</gene>
<keyword evidence="2" id="KW-0819">tRNA processing</keyword>
<dbReference type="Proteomes" id="UP000218113">
    <property type="component" value="Unassembled WGS sequence"/>
</dbReference>
<dbReference type="Gene3D" id="3.40.50.150">
    <property type="entry name" value="Vaccinia Virus protein VP39"/>
    <property type="match status" value="1"/>
</dbReference>
<evidence type="ECO:0000256" key="1">
    <source>
        <dbReference type="ARBA" id="ARBA00022679"/>
    </source>
</evidence>
<dbReference type="NCBIfam" id="NF011650">
    <property type="entry name" value="PRK15068.1"/>
    <property type="match status" value="1"/>
</dbReference>
<dbReference type="AlphaFoldDB" id="A0A2A4T5K0"/>
<accession>A0A2A4T5K0</accession>
<dbReference type="PANTHER" id="PTHR43464:SF95">
    <property type="entry name" value="TRNA U34 CARBOXYMETHYLTRANSFERASE"/>
    <property type="match status" value="1"/>
</dbReference>
<dbReference type="EMBL" id="NVSR01000031">
    <property type="protein sequence ID" value="PCI28559.1"/>
    <property type="molecule type" value="Genomic_DNA"/>
</dbReference>
<dbReference type="SUPFAM" id="SSF53335">
    <property type="entry name" value="S-adenosyl-L-methionine-dependent methyltransferases"/>
    <property type="match status" value="1"/>
</dbReference>
<dbReference type="InterPro" id="IPR027555">
    <property type="entry name" value="Mo5U34_MeTrfas-like"/>
</dbReference>
<dbReference type="GO" id="GO:0016765">
    <property type="term" value="F:transferase activity, transferring alkyl or aryl (other than methyl) groups"/>
    <property type="evidence" value="ECO:0007669"/>
    <property type="project" value="InterPro"/>
</dbReference>
<dbReference type="NCBIfam" id="TIGR00452">
    <property type="entry name" value="tRNA 5-methoxyuridine(34)/uridine 5-oxyacetic acid(34) synthase CmoB"/>
    <property type="match status" value="1"/>
</dbReference>
<protein>
    <submittedName>
        <fullName evidence="3">tRNA 5-methoxyuridine(34)/uridine 5-oxyacetic acid(34) synthase CmoB</fullName>
    </submittedName>
</protein>
<dbReference type="GO" id="GO:0008168">
    <property type="term" value="F:methyltransferase activity"/>
    <property type="evidence" value="ECO:0007669"/>
    <property type="project" value="TreeGrafter"/>
</dbReference>
<dbReference type="InterPro" id="IPR029063">
    <property type="entry name" value="SAM-dependent_MTases_sf"/>
</dbReference>
<reference evidence="4" key="1">
    <citation type="submission" date="2017-08" db="EMBL/GenBank/DDBJ databases">
        <title>A dynamic microbial community with high functional redundancy inhabits the cold, oxic subseafloor aquifer.</title>
        <authorList>
            <person name="Tully B.J."/>
            <person name="Wheat C.G."/>
            <person name="Glazer B.T."/>
            <person name="Huber J.A."/>
        </authorList>
    </citation>
    <scope>NUCLEOTIDE SEQUENCE [LARGE SCALE GENOMIC DNA]</scope>
</reference>
<evidence type="ECO:0000313" key="4">
    <source>
        <dbReference type="Proteomes" id="UP000218113"/>
    </source>
</evidence>
<sequence>SPLKNRTILDVGCGNGYHCWRMAGAGASFVLGIDPSILAVMQYQTLHHFIGPKEVYVTPHRLEELPGELNYFDTVFSMGILYHRRSPIDHIYELKECLKPGGELVLETLVVNGDINTILVPEGRYAQMRNVWFIPSCLMMENWLSRCGFLDVKCIESNHTSLDEQRSTDWMPFSSLPQFLDPKNSSRTIEGLPAPMRATFKIALLCHCFSSRKSRET</sequence>
<dbReference type="Pfam" id="PF08003">
    <property type="entry name" value="Methyltransf_9"/>
    <property type="match status" value="1"/>
</dbReference>
<dbReference type="InterPro" id="IPR010017">
    <property type="entry name" value="CmoB"/>
</dbReference>
<name>A0A2A4T5K0_9DELT</name>
<keyword evidence="1" id="KW-0808">Transferase</keyword>
<dbReference type="PANTHER" id="PTHR43464">
    <property type="entry name" value="METHYLTRANSFERASE"/>
    <property type="match status" value="1"/>
</dbReference>
<proteinExistence type="predicted"/>
<feature type="non-terminal residue" evidence="3">
    <location>
        <position position="1"/>
    </location>
</feature>
<dbReference type="CDD" id="cd02440">
    <property type="entry name" value="AdoMet_MTases"/>
    <property type="match status" value="1"/>
</dbReference>
<dbReference type="GO" id="GO:0002098">
    <property type="term" value="P:tRNA wobble uridine modification"/>
    <property type="evidence" value="ECO:0007669"/>
    <property type="project" value="InterPro"/>
</dbReference>
<comment type="caution">
    <text evidence="3">The sequence shown here is derived from an EMBL/GenBank/DDBJ whole genome shotgun (WGS) entry which is preliminary data.</text>
</comment>